<keyword evidence="2" id="KW-1185">Reference proteome</keyword>
<evidence type="ECO:0000313" key="2">
    <source>
        <dbReference type="Proteomes" id="UP000253606"/>
    </source>
</evidence>
<name>A0A2Z5FZY1_9BACT</name>
<organism evidence="1 2">
    <name type="scientific">Acidisarcina polymorpha</name>
    <dbReference type="NCBI Taxonomy" id="2211140"/>
    <lineage>
        <taxon>Bacteria</taxon>
        <taxon>Pseudomonadati</taxon>
        <taxon>Acidobacteriota</taxon>
        <taxon>Terriglobia</taxon>
        <taxon>Terriglobales</taxon>
        <taxon>Acidobacteriaceae</taxon>
        <taxon>Acidisarcina</taxon>
    </lineage>
</organism>
<proteinExistence type="predicted"/>
<dbReference type="AlphaFoldDB" id="A0A2Z5FZY1"/>
<sequence>MRIVSDEIIAGFSALEVRDFLRRYRLTNFYIQAAEDALVLSPRTATIFMNKLKGLEFIEELTGDRWDGRRVFRLTAKGQALASASAAKPLFRKTAERLLAQFLERVQRVNGTEEYVYRVEHVVLFGSMLSESDRLGDVDVAVQLQPKVDKDDAFQEWSMARRRAAEAKGRNFRDVFDWAMWPTQEIFLQLKAKSSGLSLHDFCEVEKLPNVRYQVLLGDPQSIAAKIVSGEAV</sequence>
<dbReference type="OrthoDB" id="118902at2"/>
<protein>
    <submittedName>
        <fullName evidence="1">Uncharacterized protein</fullName>
    </submittedName>
</protein>
<dbReference type="RefSeq" id="WP_114207683.1">
    <property type="nucleotide sequence ID" value="NZ_CP030840.1"/>
</dbReference>
<dbReference type="Proteomes" id="UP000253606">
    <property type="component" value="Chromosome"/>
</dbReference>
<dbReference type="EMBL" id="CP030840">
    <property type="protein sequence ID" value="AXC12483.1"/>
    <property type="molecule type" value="Genomic_DNA"/>
</dbReference>
<reference evidence="1 2" key="1">
    <citation type="journal article" date="2018" name="Front. Microbiol.">
        <title>Hydrolytic Capabilities as a Key to Environmental Success: Chitinolytic and Cellulolytic Acidobacteria From Acidic Sub-arctic Soils and Boreal Peatlands.</title>
        <authorList>
            <person name="Belova S.E."/>
            <person name="Ravin N.V."/>
            <person name="Pankratov T.A."/>
            <person name="Rakitin A.L."/>
            <person name="Ivanova A.A."/>
            <person name="Beletsky A.V."/>
            <person name="Mardanov A.V."/>
            <person name="Sinninghe Damste J.S."/>
            <person name="Dedysh S.N."/>
        </authorList>
    </citation>
    <scope>NUCLEOTIDE SEQUENCE [LARGE SCALE GENOMIC DNA]</scope>
    <source>
        <strain evidence="1 2">SBC82</strain>
    </source>
</reference>
<dbReference type="KEGG" id="abas:ACPOL_3188"/>
<evidence type="ECO:0000313" key="1">
    <source>
        <dbReference type="EMBL" id="AXC12483.1"/>
    </source>
</evidence>
<accession>A0A2Z5FZY1</accession>
<gene>
    <name evidence="1" type="ORF">ACPOL_3188</name>
</gene>